<dbReference type="Proteomes" id="UP000765509">
    <property type="component" value="Unassembled WGS sequence"/>
</dbReference>
<evidence type="ECO:0000313" key="2">
    <source>
        <dbReference type="Proteomes" id="UP000765509"/>
    </source>
</evidence>
<protein>
    <submittedName>
        <fullName evidence="1">Uncharacterized protein</fullName>
    </submittedName>
</protein>
<evidence type="ECO:0000313" key="1">
    <source>
        <dbReference type="EMBL" id="MBW0470083.1"/>
    </source>
</evidence>
<sequence length="133" mass="15252">MPGEKEHAVRCGCNQSCTLDEIANTPEDVRKRTNIGKYSQFKSRGFKEKQPFRVDFKDKPKGRVAGVNKKKNSCYSLGQPTPMPITVQRRKRKSIPLNKFQRNSPKQGILSQTLWVITSENNLIKTRTQEKNS</sequence>
<proteinExistence type="predicted"/>
<reference evidence="1" key="1">
    <citation type="submission" date="2021-03" db="EMBL/GenBank/DDBJ databases">
        <title>Draft genome sequence of rust myrtle Austropuccinia psidii MF-1, a brazilian biotype.</title>
        <authorList>
            <person name="Quecine M.C."/>
            <person name="Pachon D.M.R."/>
            <person name="Bonatelli M.L."/>
            <person name="Correr F.H."/>
            <person name="Franceschini L.M."/>
            <person name="Leite T.F."/>
            <person name="Margarido G.R.A."/>
            <person name="Almeida C.A."/>
            <person name="Ferrarezi J.A."/>
            <person name="Labate C.A."/>
        </authorList>
    </citation>
    <scope>NUCLEOTIDE SEQUENCE</scope>
    <source>
        <strain evidence="1">MF-1</strain>
    </source>
</reference>
<keyword evidence="2" id="KW-1185">Reference proteome</keyword>
<comment type="caution">
    <text evidence="1">The sequence shown here is derived from an EMBL/GenBank/DDBJ whole genome shotgun (WGS) entry which is preliminary data.</text>
</comment>
<organism evidence="1 2">
    <name type="scientific">Austropuccinia psidii MF-1</name>
    <dbReference type="NCBI Taxonomy" id="1389203"/>
    <lineage>
        <taxon>Eukaryota</taxon>
        <taxon>Fungi</taxon>
        <taxon>Dikarya</taxon>
        <taxon>Basidiomycota</taxon>
        <taxon>Pucciniomycotina</taxon>
        <taxon>Pucciniomycetes</taxon>
        <taxon>Pucciniales</taxon>
        <taxon>Sphaerophragmiaceae</taxon>
        <taxon>Austropuccinia</taxon>
    </lineage>
</organism>
<gene>
    <name evidence="1" type="ORF">O181_009798</name>
</gene>
<dbReference type="AlphaFoldDB" id="A0A9Q3BS24"/>
<dbReference type="EMBL" id="AVOT02002357">
    <property type="protein sequence ID" value="MBW0470083.1"/>
    <property type="molecule type" value="Genomic_DNA"/>
</dbReference>
<accession>A0A9Q3BS24</accession>
<name>A0A9Q3BS24_9BASI</name>